<accession>A0A1X7IGP8</accession>
<reference evidence="2 3" key="1">
    <citation type="submission" date="2017-04" db="EMBL/GenBank/DDBJ databases">
        <authorList>
            <person name="Afonso C.L."/>
            <person name="Miller P.J."/>
            <person name="Scott M.A."/>
            <person name="Spackman E."/>
            <person name="Goraichik I."/>
            <person name="Dimitrov K.M."/>
            <person name="Suarez D.L."/>
            <person name="Swayne D.E."/>
        </authorList>
    </citation>
    <scope>NUCLEOTIDE SEQUENCE [LARGE SCALE GENOMIC DNA]</scope>
    <source>
        <strain evidence="2 3">11</strain>
    </source>
</reference>
<keyword evidence="1" id="KW-0812">Transmembrane</keyword>
<dbReference type="STRING" id="1852522.SAMN06295960_0444"/>
<proteinExistence type="predicted"/>
<dbReference type="PROSITE" id="PS51257">
    <property type="entry name" value="PROKAR_LIPOPROTEIN"/>
    <property type="match status" value="1"/>
</dbReference>
<evidence type="ECO:0000256" key="1">
    <source>
        <dbReference type="SAM" id="Phobius"/>
    </source>
</evidence>
<dbReference type="EMBL" id="FXAZ01000001">
    <property type="protein sequence ID" value="SMG13967.1"/>
    <property type="molecule type" value="Genomic_DNA"/>
</dbReference>
<gene>
    <name evidence="2" type="ORF">SAMN06295960_0444</name>
</gene>
<dbReference type="Proteomes" id="UP000193834">
    <property type="component" value="Unassembled WGS sequence"/>
</dbReference>
<keyword evidence="3" id="KW-1185">Reference proteome</keyword>
<keyword evidence="1" id="KW-0472">Membrane</keyword>
<dbReference type="AlphaFoldDB" id="A0A1X7IGP8"/>
<name>A0A1X7IGP8_9BACL</name>
<dbReference type="RefSeq" id="WP_085492708.1">
    <property type="nucleotide sequence ID" value="NZ_FXAZ01000001.1"/>
</dbReference>
<organism evidence="2 3">
    <name type="scientific">Paenibacillus aquistagni</name>
    <dbReference type="NCBI Taxonomy" id="1852522"/>
    <lineage>
        <taxon>Bacteria</taxon>
        <taxon>Bacillati</taxon>
        <taxon>Bacillota</taxon>
        <taxon>Bacilli</taxon>
        <taxon>Bacillales</taxon>
        <taxon>Paenibacillaceae</taxon>
        <taxon>Paenibacillus</taxon>
    </lineage>
</organism>
<evidence type="ECO:0000313" key="3">
    <source>
        <dbReference type="Proteomes" id="UP000193834"/>
    </source>
</evidence>
<sequence>MSVEKVLQLMLSLCVAGVLMLGCTPMLMGGPDDLIDIPVHEEQDSKPPIYEEVYGRPITTDVYTP</sequence>
<evidence type="ECO:0000313" key="2">
    <source>
        <dbReference type="EMBL" id="SMG13967.1"/>
    </source>
</evidence>
<protein>
    <submittedName>
        <fullName evidence="2">Uncharacterized protein</fullName>
    </submittedName>
</protein>
<keyword evidence="1" id="KW-1133">Transmembrane helix</keyword>
<feature type="transmembrane region" description="Helical" evidence="1">
    <location>
        <begin position="6"/>
        <end position="28"/>
    </location>
</feature>